<accession>A0AAV1BE68</accession>
<evidence type="ECO:0000313" key="10">
    <source>
        <dbReference type="Proteomes" id="UP001157006"/>
    </source>
</evidence>
<dbReference type="Gene3D" id="2.40.30.10">
    <property type="entry name" value="Translation factors"/>
    <property type="match status" value="1"/>
</dbReference>
<evidence type="ECO:0000256" key="7">
    <source>
        <dbReference type="ARBA" id="ARBA00023134"/>
    </source>
</evidence>
<dbReference type="AlphaFoldDB" id="A0AAV1BE68"/>
<dbReference type="InterPro" id="IPR004161">
    <property type="entry name" value="EFTu-like_2"/>
</dbReference>
<dbReference type="Pfam" id="PF03144">
    <property type="entry name" value="GTP_EFTU_D2"/>
    <property type="match status" value="1"/>
</dbReference>
<evidence type="ECO:0000256" key="1">
    <source>
        <dbReference type="ARBA" id="ARBA00004496"/>
    </source>
</evidence>
<evidence type="ECO:0000256" key="6">
    <source>
        <dbReference type="ARBA" id="ARBA00022917"/>
    </source>
</evidence>
<feature type="domain" description="Translation elongation factor EFTu-like" evidence="8">
    <location>
        <begin position="94"/>
        <end position="147"/>
    </location>
</feature>
<dbReference type="GO" id="GO:0003746">
    <property type="term" value="F:translation elongation factor activity"/>
    <property type="evidence" value="ECO:0007669"/>
    <property type="project" value="UniProtKB-KW"/>
</dbReference>
<evidence type="ECO:0000313" key="9">
    <source>
        <dbReference type="EMBL" id="CAI8619993.1"/>
    </source>
</evidence>
<evidence type="ECO:0000256" key="3">
    <source>
        <dbReference type="ARBA" id="ARBA00022490"/>
    </source>
</evidence>
<evidence type="ECO:0000256" key="2">
    <source>
        <dbReference type="ARBA" id="ARBA00022481"/>
    </source>
</evidence>
<dbReference type="SUPFAM" id="SSF52540">
    <property type="entry name" value="P-loop containing nucleoside triphosphate hydrolases"/>
    <property type="match status" value="1"/>
</dbReference>
<dbReference type="InterPro" id="IPR050100">
    <property type="entry name" value="TRAFAC_GTPase_members"/>
</dbReference>
<dbReference type="InterPro" id="IPR027417">
    <property type="entry name" value="P-loop_NTPase"/>
</dbReference>
<evidence type="ECO:0000256" key="4">
    <source>
        <dbReference type="ARBA" id="ARBA00022741"/>
    </source>
</evidence>
<organism evidence="9 10">
    <name type="scientific">Vicia faba</name>
    <name type="common">Broad bean</name>
    <name type="synonym">Faba vulgaris</name>
    <dbReference type="NCBI Taxonomy" id="3906"/>
    <lineage>
        <taxon>Eukaryota</taxon>
        <taxon>Viridiplantae</taxon>
        <taxon>Streptophyta</taxon>
        <taxon>Embryophyta</taxon>
        <taxon>Tracheophyta</taxon>
        <taxon>Spermatophyta</taxon>
        <taxon>Magnoliopsida</taxon>
        <taxon>eudicotyledons</taxon>
        <taxon>Gunneridae</taxon>
        <taxon>Pentapetalae</taxon>
        <taxon>rosids</taxon>
        <taxon>fabids</taxon>
        <taxon>Fabales</taxon>
        <taxon>Fabaceae</taxon>
        <taxon>Papilionoideae</taxon>
        <taxon>50 kb inversion clade</taxon>
        <taxon>NPAAA clade</taxon>
        <taxon>Hologalegina</taxon>
        <taxon>IRL clade</taxon>
        <taxon>Fabeae</taxon>
        <taxon>Vicia</taxon>
    </lineage>
</organism>
<protein>
    <recommendedName>
        <fullName evidence="8">Translation elongation factor EFTu-like domain-containing protein</fullName>
    </recommendedName>
</protein>
<keyword evidence="6" id="KW-0648">Protein biosynthesis</keyword>
<proteinExistence type="predicted"/>
<comment type="subcellular location">
    <subcellularLocation>
        <location evidence="1">Cytoplasm</location>
    </subcellularLocation>
</comment>
<dbReference type="Proteomes" id="UP001157006">
    <property type="component" value="Chromosome 6"/>
</dbReference>
<evidence type="ECO:0000259" key="8">
    <source>
        <dbReference type="Pfam" id="PF03144"/>
    </source>
</evidence>
<dbReference type="FunFam" id="2.40.30.10:FF:000003">
    <property type="entry name" value="Elongation factor 1-alpha"/>
    <property type="match status" value="1"/>
</dbReference>
<gene>
    <name evidence="9" type="ORF">VFH_VI197720</name>
</gene>
<dbReference type="CDD" id="cd03693">
    <property type="entry name" value="EF1_alpha_II"/>
    <property type="match status" value="1"/>
</dbReference>
<sequence length="157" mass="17328">MDETTPKYSKSRFDEIVKKVPSYKKKVGYSPNKIPFVPISGFEGDNMIELSTNLDWYKGPTVLDAHDAITKPKRPSDKPLRLPLQGVYKMVGIGTVSVGHVETGIIKPGMVVTFAPTGLQSEVKSVEMHHEAPAEALPDDNVEFNVKKLLSMISSSR</sequence>
<dbReference type="Gene3D" id="3.40.50.300">
    <property type="entry name" value="P-loop containing nucleotide triphosphate hydrolases"/>
    <property type="match status" value="1"/>
</dbReference>
<dbReference type="GO" id="GO:0005737">
    <property type="term" value="C:cytoplasm"/>
    <property type="evidence" value="ECO:0007669"/>
    <property type="project" value="UniProtKB-SubCell"/>
</dbReference>
<keyword evidence="5" id="KW-0251">Elongation factor</keyword>
<keyword evidence="2" id="KW-0488">Methylation</keyword>
<keyword evidence="3" id="KW-0963">Cytoplasm</keyword>
<dbReference type="SUPFAM" id="SSF50447">
    <property type="entry name" value="Translation proteins"/>
    <property type="match status" value="1"/>
</dbReference>
<keyword evidence="4" id="KW-0547">Nucleotide-binding</keyword>
<dbReference type="GO" id="GO:0005525">
    <property type="term" value="F:GTP binding"/>
    <property type="evidence" value="ECO:0007669"/>
    <property type="project" value="UniProtKB-KW"/>
</dbReference>
<reference evidence="9 10" key="1">
    <citation type="submission" date="2023-01" db="EMBL/GenBank/DDBJ databases">
        <authorList>
            <person name="Kreplak J."/>
        </authorList>
    </citation>
    <scope>NUCLEOTIDE SEQUENCE [LARGE SCALE GENOMIC DNA]</scope>
</reference>
<evidence type="ECO:0000256" key="5">
    <source>
        <dbReference type="ARBA" id="ARBA00022768"/>
    </source>
</evidence>
<keyword evidence="10" id="KW-1185">Reference proteome</keyword>
<dbReference type="PANTHER" id="PTHR23115">
    <property type="entry name" value="TRANSLATION FACTOR"/>
    <property type="match status" value="1"/>
</dbReference>
<keyword evidence="7" id="KW-0342">GTP-binding</keyword>
<dbReference type="EMBL" id="OX451741">
    <property type="protein sequence ID" value="CAI8619993.1"/>
    <property type="molecule type" value="Genomic_DNA"/>
</dbReference>
<dbReference type="InterPro" id="IPR009000">
    <property type="entry name" value="Transl_B-barrel_sf"/>
</dbReference>
<name>A0AAV1BE68_VICFA</name>